<dbReference type="Proteomes" id="UP000799421">
    <property type="component" value="Unassembled WGS sequence"/>
</dbReference>
<evidence type="ECO:0000256" key="1">
    <source>
        <dbReference type="SAM" id="MobiDB-lite"/>
    </source>
</evidence>
<evidence type="ECO:0000313" key="3">
    <source>
        <dbReference type="Proteomes" id="UP000799421"/>
    </source>
</evidence>
<accession>A0A6A7C3F4</accession>
<feature type="region of interest" description="Disordered" evidence="1">
    <location>
        <begin position="34"/>
        <end position="63"/>
    </location>
</feature>
<organism evidence="2 3">
    <name type="scientific">Piedraia hortae CBS 480.64</name>
    <dbReference type="NCBI Taxonomy" id="1314780"/>
    <lineage>
        <taxon>Eukaryota</taxon>
        <taxon>Fungi</taxon>
        <taxon>Dikarya</taxon>
        <taxon>Ascomycota</taxon>
        <taxon>Pezizomycotina</taxon>
        <taxon>Dothideomycetes</taxon>
        <taxon>Dothideomycetidae</taxon>
        <taxon>Capnodiales</taxon>
        <taxon>Piedraiaceae</taxon>
        <taxon>Piedraia</taxon>
    </lineage>
</organism>
<name>A0A6A7C3F4_9PEZI</name>
<proteinExistence type="predicted"/>
<dbReference type="AlphaFoldDB" id="A0A6A7C3F4"/>
<dbReference type="EMBL" id="MU005968">
    <property type="protein sequence ID" value="KAF2862020.1"/>
    <property type="molecule type" value="Genomic_DNA"/>
</dbReference>
<keyword evidence="3" id="KW-1185">Reference proteome</keyword>
<protein>
    <submittedName>
        <fullName evidence="2">Uncharacterized protein</fullName>
    </submittedName>
</protein>
<sequence>MLGRLNLLNTLTLLKPERLFNEILGERLQRSRSRHPLQGVEENLQQQQQQQRHISSSNKLAPKKFNCPKVKKAKSKRRIEGTIRGLNYAVVYDFLRGQHGLQGYLDEVRGDAAEFISLLIDELRDYDEPREEVSIQ</sequence>
<evidence type="ECO:0000313" key="2">
    <source>
        <dbReference type="EMBL" id="KAF2862020.1"/>
    </source>
</evidence>
<gene>
    <name evidence="2" type="ORF">K470DRAFT_269294</name>
</gene>
<reference evidence="2" key="1">
    <citation type="journal article" date="2020" name="Stud. Mycol.">
        <title>101 Dothideomycetes genomes: a test case for predicting lifestyles and emergence of pathogens.</title>
        <authorList>
            <person name="Haridas S."/>
            <person name="Albert R."/>
            <person name="Binder M."/>
            <person name="Bloem J."/>
            <person name="Labutti K."/>
            <person name="Salamov A."/>
            <person name="Andreopoulos B."/>
            <person name="Baker S."/>
            <person name="Barry K."/>
            <person name="Bills G."/>
            <person name="Bluhm B."/>
            <person name="Cannon C."/>
            <person name="Castanera R."/>
            <person name="Culley D."/>
            <person name="Daum C."/>
            <person name="Ezra D."/>
            <person name="Gonzalez J."/>
            <person name="Henrissat B."/>
            <person name="Kuo A."/>
            <person name="Liang C."/>
            <person name="Lipzen A."/>
            <person name="Lutzoni F."/>
            <person name="Magnuson J."/>
            <person name="Mondo S."/>
            <person name="Nolan M."/>
            <person name="Ohm R."/>
            <person name="Pangilinan J."/>
            <person name="Park H.-J."/>
            <person name="Ramirez L."/>
            <person name="Alfaro M."/>
            <person name="Sun H."/>
            <person name="Tritt A."/>
            <person name="Yoshinaga Y."/>
            <person name="Zwiers L.-H."/>
            <person name="Turgeon B."/>
            <person name="Goodwin S."/>
            <person name="Spatafora J."/>
            <person name="Crous P."/>
            <person name="Grigoriev I."/>
        </authorList>
    </citation>
    <scope>NUCLEOTIDE SEQUENCE</scope>
    <source>
        <strain evidence="2">CBS 480.64</strain>
    </source>
</reference>